<gene>
    <name evidence="1" type="ORF">NM208_g7205</name>
</gene>
<accession>A0ACC1SAI5</accession>
<organism evidence="1 2">
    <name type="scientific">Fusarium decemcellulare</name>
    <dbReference type="NCBI Taxonomy" id="57161"/>
    <lineage>
        <taxon>Eukaryota</taxon>
        <taxon>Fungi</taxon>
        <taxon>Dikarya</taxon>
        <taxon>Ascomycota</taxon>
        <taxon>Pezizomycotina</taxon>
        <taxon>Sordariomycetes</taxon>
        <taxon>Hypocreomycetidae</taxon>
        <taxon>Hypocreales</taxon>
        <taxon>Nectriaceae</taxon>
        <taxon>Fusarium</taxon>
        <taxon>Fusarium decemcellulare species complex</taxon>
    </lineage>
</organism>
<keyword evidence="2" id="KW-1185">Reference proteome</keyword>
<evidence type="ECO:0000313" key="1">
    <source>
        <dbReference type="EMBL" id="KAJ3535268.1"/>
    </source>
</evidence>
<protein>
    <submittedName>
        <fullName evidence="1">Uncharacterized protein</fullName>
    </submittedName>
</protein>
<dbReference type="Proteomes" id="UP001148629">
    <property type="component" value="Unassembled WGS sequence"/>
</dbReference>
<evidence type="ECO:0000313" key="2">
    <source>
        <dbReference type="Proteomes" id="UP001148629"/>
    </source>
</evidence>
<sequence>MAEYASAILSFVVFGLKAWSKIDGAIGAIKDAPRNSQHWKVVGGVLKESLSLMEKRIKRRGPNLTLPEQNLFKAIDTFTDDFRRDLDRLERKVPKEGSSSRFLEPLRLKLQEDRELLARVSRNVQIFQVSVDALSLLDPAPAPTNRVQRFLSGLQPNVPEPLQTGDQPHLLVWRDAIHNVADVAAQHDFPEVQVDVLSEPLDEDRGEPPRRPSTVDPTELRFRFEAAVSRARRMHDAGLPIIAKKAQEKAIKYSGQLQAIEARWVTVADFVDLEVRYIRILKACQPDKQGYEAHAWERLQALKSRLLGWSATGGNNVYCAENEQIGLVCVDLEDHEGAVEFLRLALKEYLLDPQAHSERIPRIAKSVCEQYEYMSQWDDLDAFKRILVKKLRQDPTSEPTTLTNTVQWCRDRDFDASEVNGHLHLSTEDKSLTTPLHIASADKTMNIDILHQLIRAVYHSRRDGNGDTPLLIAVEKSNNAVLAALLRISGSIHDTRC</sequence>
<reference evidence="1" key="1">
    <citation type="submission" date="2022-08" db="EMBL/GenBank/DDBJ databases">
        <title>Genome Sequence of Fusarium decemcellulare.</title>
        <authorList>
            <person name="Buettner E."/>
        </authorList>
    </citation>
    <scope>NUCLEOTIDE SEQUENCE</scope>
    <source>
        <strain evidence="1">Babe19</strain>
    </source>
</reference>
<name>A0ACC1SAI5_9HYPO</name>
<dbReference type="EMBL" id="JANRMS010000723">
    <property type="protein sequence ID" value="KAJ3535268.1"/>
    <property type="molecule type" value="Genomic_DNA"/>
</dbReference>
<proteinExistence type="predicted"/>
<comment type="caution">
    <text evidence="1">The sequence shown here is derived from an EMBL/GenBank/DDBJ whole genome shotgun (WGS) entry which is preliminary data.</text>
</comment>